<evidence type="ECO:0000313" key="2">
    <source>
        <dbReference type="EMBL" id="VFJ73123.1"/>
    </source>
</evidence>
<dbReference type="SUPFAM" id="SSF48371">
    <property type="entry name" value="ARM repeat"/>
    <property type="match status" value="1"/>
</dbReference>
<proteinExistence type="predicted"/>
<evidence type="ECO:0000313" key="1">
    <source>
        <dbReference type="EMBL" id="VFJ72035.1"/>
    </source>
</evidence>
<dbReference type="EMBL" id="CAADFA010000703">
    <property type="protein sequence ID" value="VFJ73123.1"/>
    <property type="molecule type" value="Genomic_DNA"/>
</dbReference>
<sequence>MRGIAEPARRREHVSALVHSQELNASQTVDGLKACAGDWRHGIAIENAITEAVKEILGESAPDLVGRGWLLNDTIWRCAEFSGLKPQDVVSHLMQGLAPRIESVSAGSLFELAEALTTFALEPEQAREVLTFGLDRLEPILEDNDGDGPWREALAPPDEVSHAIAHFLYALLASPEAKMRWRAAHAVRRICRFGETAIISALIELLPSEELPAFTDAELPLYALHARLYAMIALARAADENPEPLVSHIQVFVYYALEAEPHVLIRHFSAHAALALEKYRPGSIGPEIVHRLETVNVSPFPGEPQDYGLSERWSQQTDGRTDQFRYDYDFDRYWLGELSRIFDFPHPQVAKRAESWIIDRWGKSRGFGAWDQDPRALKNLYGGDFNSTHASHGSYPSIDRLAFYFSYHAMFCTAGELLAEFPRTIAYGEDQWRSWLSRHLLTRSDGKWLADRRDPEPLEARRWQREKEGWERRDEWRYSVLAEDLDQALGVNGKTTQQLAIRGRWSIKGGIGKETISISSAMATPDRSMALLRALQTADNPHEYKIPNDRDELEIDEPGFQLCGWIAIPNWGSTGLDEFDPFAGKIPWPGPKPGRRVRRLLKLVGDEDDRVWRLNGEPVMALRIWGDWREEDRYLNPAIRK</sequence>
<dbReference type="EMBL" id="CAADEZ010000617">
    <property type="protein sequence ID" value="VFJ72035.1"/>
    <property type="molecule type" value="Genomic_DNA"/>
</dbReference>
<reference evidence="1" key="1">
    <citation type="submission" date="2019-02" db="EMBL/GenBank/DDBJ databases">
        <authorList>
            <person name="Gruber-Vodicka R. H."/>
            <person name="Seah K. B. B."/>
        </authorList>
    </citation>
    <scope>NUCLEOTIDE SEQUENCE</scope>
    <source>
        <strain evidence="1">BECK_BZ163</strain>
        <strain evidence="3">BECK_BZ164</strain>
        <strain evidence="2">BECK_BZ165</strain>
    </source>
</reference>
<gene>
    <name evidence="1" type="ORF">BECKFM1743A_GA0114220_106171</name>
    <name evidence="3" type="ORF">BECKFM1743B_GA0114221_106891</name>
    <name evidence="2" type="ORF">BECKFM1743C_GA0114222_107031</name>
</gene>
<dbReference type="InterPro" id="IPR016024">
    <property type="entry name" value="ARM-type_fold"/>
</dbReference>
<organism evidence="1">
    <name type="scientific">Candidatus Kentrum sp. FM</name>
    <dbReference type="NCBI Taxonomy" id="2126340"/>
    <lineage>
        <taxon>Bacteria</taxon>
        <taxon>Pseudomonadati</taxon>
        <taxon>Pseudomonadota</taxon>
        <taxon>Gammaproteobacteria</taxon>
        <taxon>Candidatus Kentrum</taxon>
    </lineage>
</organism>
<protein>
    <submittedName>
        <fullName evidence="1">Uncharacterized protein</fullName>
    </submittedName>
</protein>
<dbReference type="EMBL" id="CAADFL010000689">
    <property type="protein sequence ID" value="VFK20361.1"/>
    <property type="molecule type" value="Genomic_DNA"/>
</dbReference>
<accession>A0A450TTG5</accession>
<dbReference type="AlphaFoldDB" id="A0A450TTG5"/>
<name>A0A450TTG5_9GAMM</name>
<evidence type="ECO:0000313" key="3">
    <source>
        <dbReference type="EMBL" id="VFK20361.1"/>
    </source>
</evidence>